<dbReference type="Pfam" id="PF10955">
    <property type="entry name" value="Fin"/>
    <property type="match status" value="1"/>
</dbReference>
<dbReference type="Proteomes" id="UP000288024">
    <property type="component" value="Unassembled WGS sequence"/>
</dbReference>
<gene>
    <name evidence="1" type="ORF">EM808_26520</name>
</gene>
<organism evidence="1 2">
    <name type="scientific">Niallia taxi</name>
    <dbReference type="NCBI Taxonomy" id="2499688"/>
    <lineage>
        <taxon>Bacteria</taxon>
        <taxon>Bacillati</taxon>
        <taxon>Bacillota</taxon>
        <taxon>Bacilli</taxon>
        <taxon>Bacillales</taxon>
        <taxon>Bacillaceae</taxon>
        <taxon>Niallia</taxon>
    </lineage>
</organism>
<accession>A0A437K3C8</accession>
<dbReference type="GeneID" id="87619926"/>
<evidence type="ECO:0000313" key="1">
    <source>
        <dbReference type="EMBL" id="RVT56770.1"/>
    </source>
</evidence>
<proteinExistence type="predicted"/>
<protein>
    <submittedName>
        <fullName evidence="1">Anti-sigma-F factor Fin family protein</fullName>
    </submittedName>
</protein>
<dbReference type="InterPro" id="IPR020115">
    <property type="entry name" value="Fin"/>
</dbReference>
<keyword evidence="2" id="KW-1185">Reference proteome</keyword>
<dbReference type="RefSeq" id="WP_127742540.1">
    <property type="nucleotide sequence ID" value="NZ_CAJCKN010000034.1"/>
</dbReference>
<dbReference type="GO" id="GO:0010468">
    <property type="term" value="P:regulation of gene expression"/>
    <property type="evidence" value="ECO:0007669"/>
    <property type="project" value="InterPro"/>
</dbReference>
<evidence type="ECO:0000313" key="2">
    <source>
        <dbReference type="Proteomes" id="UP000288024"/>
    </source>
</evidence>
<sequence length="76" mass="8651">MAIHYNCRHCGVKLGSIDESSVETARLGFDMLTEQERAEMINYSEAGDIHIKAICEDCHESLAKNPGYYENDYLIH</sequence>
<dbReference type="AlphaFoldDB" id="A0A437K3C8"/>
<reference evidence="1 2" key="1">
    <citation type="submission" date="2019-01" db="EMBL/GenBank/DDBJ databases">
        <title>Bacillus sp. M5HDSG1-1, whole genome shotgun sequence.</title>
        <authorList>
            <person name="Tuo L."/>
        </authorList>
    </citation>
    <scope>NUCLEOTIDE SEQUENCE [LARGE SCALE GENOMIC DNA]</scope>
    <source>
        <strain evidence="1 2">M5HDSG1-1</strain>
    </source>
</reference>
<dbReference type="EMBL" id="RZTZ01000022">
    <property type="protein sequence ID" value="RVT56770.1"/>
    <property type="molecule type" value="Genomic_DNA"/>
</dbReference>
<name>A0A437K3C8_9BACI</name>
<comment type="caution">
    <text evidence="1">The sequence shown here is derived from an EMBL/GenBank/DDBJ whole genome shotgun (WGS) entry which is preliminary data.</text>
</comment>